<accession>A0A8J2VHE9</accession>
<name>A0A8J2VHE9_9BACL</name>
<sequence>MPATGKLRHLFDWNNFKDPFRVLKGVNEVYRIIRKARPDVLTSLPYSFVKAVTLGFKKLLSFLRGTLI</sequence>
<protein>
    <submittedName>
        <fullName evidence="1">Uncharacterized protein</fullName>
    </submittedName>
</protein>
<evidence type="ECO:0000313" key="2">
    <source>
        <dbReference type="Proteomes" id="UP000625210"/>
    </source>
</evidence>
<dbReference type="Proteomes" id="UP000625210">
    <property type="component" value="Unassembled WGS sequence"/>
</dbReference>
<dbReference type="EMBL" id="BMHQ01000002">
    <property type="protein sequence ID" value="GGE07381.1"/>
    <property type="molecule type" value="Genomic_DNA"/>
</dbReference>
<evidence type="ECO:0000313" key="1">
    <source>
        <dbReference type="EMBL" id="GGE07381.1"/>
    </source>
</evidence>
<gene>
    <name evidence="1" type="ORF">GCM10011571_05780</name>
</gene>
<reference evidence="1" key="2">
    <citation type="submission" date="2020-09" db="EMBL/GenBank/DDBJ databases">
        <authorList>
            <person name="Sun Q."/>
            <person name="Zhou Y."/>
        </authorList>
    </citation>
    <scope>NUCLEOTIDE SEQUENCE</scope>
    <source>
        <strain evidence="1">CGMCC 1.15179</strain>
    </source>
</reference>
<reference evidence="1" key="1">
    <citation type="journal article" date="2014" name="Int. J. Syst. Evol. Microbiol.">
        <title>Complete genome sequence of Corynebacterium casei LMG S-19264T (=DSM 44701T), isolated from a smear-ripened cheese.</title>
        <authorList>
            <consortium name="US DOE Joint Genome Institute (JGI-PGF)"/>
            <person name="Walter F."/>
            <person name="Albersmeier A."/>
            <person name="Kalinowski J."/>
            <person name="Ruckert C."/>
        </authorList>
    </citation>
    <scope>NUCLEOTIDE SEQUENCE</scope>
    <source>
        <strain evidence="1">CGMCC 1.15179</strain>
    </source>
</reference>
<proteinExistence type="predicted"/>
<dbReference type="AlphaFoldDB" id="A0A8J2VHE9"/>
<comment type="caution">
    <text evidence="1">The sequence shown here is derived from an EMBL/GenBank/DDBJ whole genome shotgun (WGS) entry which is preliminary data.</text>
</comment>
<dbReference type="Gene3D" id="3.40.50.2000">
    <property type="entry name" value="Glycogen Phosphorylase B"/>
    <property type="match status" value="1"/>
</dbReference>
<keyword evidence="2" id="KW-1185">Reference proteome</keyword>
<organism evidence="1 2">
    <name type="scientific">Marinithermofilum abyssi</name>
    <dbReference type="NCBI Taxonomy" id="1571185"/>
    <lineage>
        <taxon>Bacteria</taxon>
        <taxon>Bacillati</taxon>
        <taxon>Bacillota</taxon>
        <taxon>Bacilli</taxon>
        <taxon>Bacillales</taxon>
        <taxon>Thermoactinomycetaceae</taxon>
        <taxon>Marinithermofilum</taxon>
    </lineage>
</organism>